<dbReference type="PANTHER" id="PTHR24421:SF58">
    <property type="entry name" value="SIGNAL TRANSDUCTION HISTIDINE-PROTEIN KINASE_PHOSPHATASE UHPB"/>
    <property type="match status" value="1"/>
</dbReference>
<accession>B8ILM6</accession>
<organism evidence="7 8">
    <name type="scientific">Methylobacterium nodulans (strain LMG 21967 / CNCM I-2342 / ORS 2060)</name>
    <dbReference type="NCBI Taxonomy" id="460265"/>
    <lineage>
        <taxon>Bacteria</taxon>
        <taxon>Pseudomonadati</taxon>
        <taxon>Pseudomonadota</taxon>
        <taxon>Alphaproteobacteria</taxon>
        <taxon>Hyphomicrobiales</taxon>
        <taxon>Methylobacteriaceae</taxon>
        <taxon>Methylobacterium</taxon>
    </lineage>
</organism>
<dbReference type="SUPFAM" id="SSF55874">
    <property type="entry name" value="ATPase domain of HSP90 chaperone/DNA topoisomerase II/histidine kinase"/>
    <property type="match status" value="1"/>
</dbReference>
<gene>
    <name evidence="7" type="ordered locus">Mnod_7262</name>
</gene>
<dbReference type="InterPro" id="IPR011712">
    <property type="entry name" value="Sig_transdc_His_kin_sub3_dim/P"/>
</dbReference>
<evidence type="ECO:0000313" key="7">
    <source>
        <dbReference type="EMBL" id="ACL62001.1"/>
    </source>
</evidence>
<evidence type="ECO:0000313" key="8">
    <source>
        <dbReference type="Proteomes" id="UP000008207"/>
    </source>
</evidence>
<dbReference type="KEGG" id="mno:Mnod_7262"/>
<dbReference type="PROSITE" id="PS50885">
    <property type="entry name" value="HAMP"/>
    <property type="match status" value="1"/>
</dbReference>
<dbReference type="InterPro" id="IPR036890">
    <property type="entry name" value="HATPase_C_sf"/>
</dbReference>
<dbReference type="Gene3D" id="6.10.340.10">
    <property type="match status" value="1"/>
</dbReference>
<dbReference type="Pfam" id="PF07730">
    <property type="entry name" value="HisKA_3"/>
    <property type="match status" value="1"/>
</dbReference>
<sequence>MSLLARLALHVLLAAALCLAGGIAFIVVEVRQGLQAEAETSARRIAEQYARQPGLGSAGAGPAAAAEAHPEGHAAPPVLAVLPGICAEVALAAEAPRRLCGGWEGWGEAPGWFRAAVPAGSGPPAMRSIVYRGRVIGVATAWPEAAASAGRAWRQVRDLAGIAAGMVGATMLLIGLAAGRLLAPAGRIVDGLRALEAGHAGARLPAFTVREFDRIAAAFNTMAERLARTEAERRSLTLRLFQVQEEERRALARDLHDEFGQCLTATGALAETIAAEAADGRPDLRADALAIGRNAARMMETLRGALARLEPPEIEELGLEGSLRALVAGWGAGGRPGTEFHIDVVGDLADVPPPTALSLYRIAQEFLTNAVRHGRPGRVFLRVLRAPGDGRSVTLVVDDDGGGDAGRLRTAPGRGLLGVRERIAALGGRVSITGTGTGIRACAVVPMLARGAP</sequence>
<dbReference type="GO" id="GO:0046983">
    <property type="term" value="F:protein dimerization activity"/>
    <property type="evidence" value="ECO:0007669"/>
    <property type="project" value="InterPro"/>
</dbReference>
<dbReference type="CDD" id="cd06225">
    <property type="entry name" value="HAMP"/>
    <property type="match status" value="1"/>
</dbReference>
<keyword evidence="2" id="KW-0597">Phosphoprotein</keyword>
<dbReference type="HOGENOM" id="CLU_045360_1_0_5"/>
<dbReference type="PANTHER" id="PTHR24421">
    <property type="entry name" value="NITRATE/NITRITE SENSOR PROTEIN NARX-RELATED"/>
    <property type="match status" value="1"/>
</dbReference>
<dbReference type="GO" id="GO:0000155">
    <property type="term" value="F:phosphorelay sensor kinase activity"/>
    <property type="evidence" value="ECO:0007669"/>
    <property type="project" value="InterPro"/>
</dbReference>
<dbReference type="Gene3D" id="3.30.565.10">
    <property type="entry name" value="Histidine kinase-like ATPase, C-terminal domain"/>
    <property type="match status" value="1"/>
</dbReference>
<keyword evidence="5" id="KW-0902">Two-component regulatory system</keyword>
<comment type="subcellular location">
    <subcellularLocation>
        <location evidence="1">Membrane</location>
    </subcellularLocation>
</comment>
<name>B8ILM6_METNO</name>
<dbReference type="InterPro" id="IPR050482">
    <property type="entry name" value="Sensor_HK_TwoCompSys"/>
</dbReference>
<dbReference type="SMART" id="SM00304">
    <property type="entry name" value="HAMP"/>
    <property type="match status" value="1"/>
</dbReference>
<keyword evidence="4 7" id="KW-0418">Kinase</keyword>
<evidence type="ECO:0000256" key="1">
    <source>
        <dbReference type="ARBA" id="ARBA00004370"/>
    </source>
</evidence>
<keyword evidence="8" id="KW-1185">Reference proteome</keyword>
<dbReference type="EMBL" id="CP001349">
    <property type="protein sequence ID" value="ACL62001.1"/>
    <property type="molecule type" value="Genomic_DNA"/>
</dbReference>
<dbReference type="Pfam" id="PF02518">
    <property type="entry name" value="HATPase_c"/>
    <property type="match status" value="1"/>
</dbReference>
<proteinExistence type="predicted"/>
<evidence type="ECO:0000259" key="6">
    <source>
        <dbReference type="PROSITE" id="PS50885"/>
    </source>
</evidence>
<dbReference type="InterPro" id="IPR003660">
    <property type="entry name" value="HAMP_dom"/>
</dbReference>
<dbReference type="InterPro" id="IPR003594">
    <property type="entry name" value="HATPase_dom"/>
</dbReference>
<dbReference type="GO" id="GO:0016020">
    <property type="term" value="C:membrane"/>
    <property type="evidence" value="ECO:0007669"/>
    <property type="project" value="UniProtKB-SubCell"/>
</dbReference>
<dbReference type="Gene3D" id="1.20.5.1930">
    <property type="match status" value="1"/>
</dbReference>
<dbReference type="STRING" id="460265.Mnod_7262"/>
<evidence type="ECO:0000256" key="4">
    <source>
        <dbReference type="ARBA" id="ARBA00022777"/>
    </source>
</evidence>
<evidence type="ECO:0000256" key="2">
    <source>
        <dbReference type="ARBA" id="ARBA00022553"/>
    </source>
</evidence>
<reference evidence="7 8" key="1">
    <citation type="submission" date="2009-01" db="EMBL/GenBank/DDBJ databases">
        <title>Complete sequence of chromosome of Methylobacterium nodulans ORS 2060.</title>
        <authorList>
            <consortium name="US DOE Joint Genome Institute"/>
            <person name="Lucas S."/>
            <person name="Copeland A."/>
            <person name="Lapidus A."/>
            <person name="Glavina del Rio T."/>
            <person name="Dalin E."/>
            <person name="Tice H."/>
            <person name="Bruce D."/>
            <person name="Goodwin L."/>
            <person name="Pitluck S."/>
            <person name="Sims D."/>
            <person name="Brettin T."/>
            <person name="Detter J.C."/>
            <person name="Han C."/>
            <person name="Larimer F."/>
            <person name="Land M."/>
            <person name="Hauser L."/>
            <person name="Kyrpides N."/>
            <person name="Ivanova N."/>
            <person name="Marx C.J."/>
            <person name="Richardson P."/>
        </authorList>
    </citation>
    <scope>NUCLEOTIDE SEQUENCE [LARGE SCALE GENOMIC DNA]</scope>
    <source>
        <strain evidence="8">LMG 21967 / CNCM I-2342 / ORS 2060</strain>
    </source>
</reference>
<dbReference type="Pfam" id="PF00672">
    <property type="entry name" value="HAMP"/>
    <property type="match status" value="1"/>
</dbReference>
<dbReference type="RefSeq" id="WP_015933562.1">
    <property type="nucleotide sequence ID" value="NC_011894.1"/>
</dbReference>
<evidence type="ECO:0000256" key="5">
    <source>
        <dbReference type="ARBA" id="ARBA00023012"/>
    </source>
</evidence>
<keyword evidence="3" id="KW-0808">Transferase</keyword>
<evidence type="ECO:0000256" key="3">
    <source>
        <dbReference type="ARBA" id="ARBA00022679"/>
    </source>
</evidence>
<dbReference type="AlphaFoldDB" id="B8ILM6"/>
<dbReference type="eggNOG" id="COG4585">
    <property type="taxonomic scope" value="Bacteria"/>
</dbReference>
<dbReference type="OrthoDB" id="9778496at2"/>
<protein>
    <submittedName>
        <fullName evidence="7">Histidine kinase</fullName>
    </submittedName>
</protein>
<feature type="domain" description="HAMP" evidence="6">
    <location>
        <begin position="179"/>
        <end position="231"/>
    </location>
</feature>
<dbReference type="Proteomes" id="UP000008207">
    <property type="component" value="Chromosome"/>
</dbReference>